<dbReference type="EMBL" id="NITZ01000001">
    <property type="protein sequence ID" value="PHM50721.1"/>
    <property type="molecule type" value="Genomic_DNA"/>
</dbReference>
<gene>
    <name evidence="1" type="ORF">Xmir_00123</name>
</gene>
<proteinExistence type="predicted"/>
<dbReference type="Gene3D" id="3.40.50.12780">
    <property type="entry name" value="N-terminal domain of ligase-like"/>
    <property type="match status" value="1"/>
</dbReference>
<sequence length="414" mass="48008">MKNVNVRHNFPNDKVVEKYLPIYNEEIIKKYNNFIFSLTNPMQLPECFFNENEMEKLRKVPVYNKINSNIIKNYPIITKRDVSFNDDYCSDDEDITDIIEFHTSGSSGTPLVFWQHPCTVLEMLLLRYHKIVAIYGRNVWSNDLYGSLFITDNIEAGNAFFPDIFQKSKGFLRYAMSFQNNISDDLKLINKINASILSSKPNILNMLADLKLKGDLTIKPDLILSGGAVLTKELRHRIENIFECNIVSQYSMSEFGFIASERCDGVMQLDSSSLRAEILNPDENGQGELIITKVDKYMPFVRYNTKDIAKIENNEHAVLIKELVGRSIVLWEINGSKFSPTIFMHIFKNIKGLVEYQITKVDEGKFDVKVDISDEDYNVFIEYITDRFPNGCEISFHRENFTNDSKFQRFRTNL</sequence>
<dbReference type="PANTHER" id="PTHR36932">
    <property type="entry name" value="CAPSULAR POLYSACCHARIDE BIOSYNTHESIS PROTEIN"/>
    <property type="match status" value="1"/>
</dbReference>
<dbReference type="InterPro" id="IPR042099">
    <property type="entry name" value="ANL_N_sf"/>
</dbReference>
<dbReference type="PANTHER" id="PTHR36932:SF1">
    <property type="entry name" value="CAPSULAR POLYSACCHARIDE BIOSYNTHESIS PROTEIN"/>
    <property type="match status" value="1"/>
</dbReference>
<dbReference type="InterPro" id="IPR053158">
    <property type="entry name" value="CapK_Type1_Caps_Biosynth"/>
</dbReference>
<organism evidence="1 2">
    <name type="scientific">Xenorhabdus miraniensis</name>
    <dbReference type="NCBI Taxonomy" id="351674"/>
    <lineage>
        <taxon>Bacteria</taxon>
        <taxon>Pseudomonadati</taxon>
        <taxon>Pseudomonadota</taxon>
        <taxon>Gammaproteobacteria</taxon>
        <taxon>Enterobacterales</taxon>
        <taxon>Morganellaceae</taxon>
        <taxon>Xenorhabdus</taxon>
    </lineage>
</organism>
<dbReference type="AlphaFoldDB" id="A0A2D0JWG3"/>
<evidence type="ECO:0000313" key="1">
    <source>
        <dbReference type="EMBL" id="PHM50721.1"/>
    </source>
</evidence>
<name>A0A2D0JWG3_9GAMM</name>
<keyword evidence="2" id="KW-1185">Reference proteome</keyword>
<dbReference type="OrthoDB" id="580775at2"/>
<accession>A0A2D0JWG3</accession>
<reference evidence="1 2" key="1">
    <citation type="journal article" date="2017" name="Nat. Microbiol.">
        <title>Natural product diversity associated with the nematode symbionts Photorhabdus and Xenorhabdus.</title>
        <authorList>
            <person name="Tobias N.J."/>
            <person name="Wolff H."/>
            <person name="Djahanschiri B."/>
            <person name="Grundmann F."/>
            <person name="Kronenwerth M."/>
            <person name="Shi Y.M."/>
            <person name="Simonyi S."/>
            <person name="Grun P."/>
            <person name="Shapiro-Ilan D."/>
            <person name="Pidot S.J."/>
            <person name="Stinear T.P."/>
            <person name="Ebersberger I."/>
            <person name="Bode H.B."/>
        </authorList>
    </citation>
    <scope>NUCLEOTIDE SEQUENCE [LARGE SCALE GENOMIC DNA]</scope>
    <source>
        <strain evidence="1 2">DSM 17902</strain>
    </source>
</reference>
<comment type="caution">
    <text evidence="1">The sequence shown here is derived from an EMBL/GenBank/DDBJ whole genome shotgun (WGS) entry which is preliminary data.</text>
</comment>
<evidence type="ECO:0000313" key="2">
    <source>
        <dbReference type="Proteomes" id="UP000221980"/>
    </source>
</evidence>
<protein>
    <submittedName>
        <fullName evidence="1">Uncharacterized protein</fullName>
    </submittedName>
</protein>
<dbReference type="Proteomes" id="UP000221980">
    <property type="component" value="Unassembled WGS sequence"/>
</dbReference>
<dbReference type="SUPFAM" id="SSF56801">
    <property type="entry name" value="Acetyl-CoA synthetase-like"/>
    <property type="match status" value="1"/>
</dbReference>
<dbReference type="RefSeq" id="WP_099112574.1">
    <property type="nucleotide sequence ID" value="NZ_CAWNQI010000001.1"/>
</dbReference>